<comment type="similarity">
    <text evidence="1">Belongs to the FAM193 family.</text>
</comment>
<feature type="compositionally biased region" description="Acidic residues" evidence="4">
    <location>
        <begin position="232"/>
        <end position="243"/>
    </location>
</feature>
<feature type="region of interest" description="Disordered" evidence="4">
    <location>
        <begin position="128"/>
        <end position="149"/>
    </location>
</feature>
<evidence type="ECO:0000256" key="1">
    <source>
        <dbReference type="ARBA" id="ARBA00009689"/>
    </source>
</evidence>
<feature type="domain" description="FAM193 C-terminal" evidence="5">
    <location>
        <begin position="994"/>
        <end position="1050"/>
    </location>
</feature>
<reference evidence="7 8" key="1">
    <citation type="submission" date="2025-04" db="UniProtKB">
        <authorList>
            <consortium name="RefSeq"/>
        </authorList>
    </citation>
    <scope>IDENTIFICATION</scope>
    <source>
        <tissue evidence="7 8">Blood</tissue>
    </source>
</reference>
<sequence length="1051" mass="116157">MGQVAEAWLECQKRIDDYVDEQAAMKTKQRLLKEDWEFYKQSRFIEQLNGKKALAGEANFTDTMRHLFSSRLSISDCPNCNYRRRCTCDDCSLSHILMCGIMDTPVTEDIHSNQLTLQIDSGPDYLSEIPLPSMSSGSSGSGSSSPFTVQQAERPRLILTDNGSDPAFNSEDEDVAPLSAKLTDIYSFNNFDHTDVVRNVDGIHSELNGGTENMTLKYEQSLQGNSTSSSSSEDEAEEADAENGSELPRTLEGDLMLGRNVLREREAKSDSPLPSYATQQADQGSICCECHACKQEASDAETRCLPAGHQFRIPENSAHPALHLYPHIHGQTPLHTLPHLPPPLIHPSLYTASSSSQSKALVQNHANKYQALSTSLQDHIYPSCFGNTPDWKSSKFLSIWESEVMNDKNWNSSTFLQDVLPGSDTVAPTLLEMKPNELPVMSSNEGIVVTDSKKRENVLKKKCLYHFQDAVMDTSKVVMATSSATSSVSCTPTTVQSSNNQFKVSSKRLSSLGQVFHSINTHDHSSSAVPQTSSTCLASLPSLSPVVLSPTSAPHLQSPDAPSFSEVTAAASGFGDPCSDLYSTTVAPPSTTEDLISAPSRACSDPDCEGHHCEDNSLYDHQQYDGEDSQDEDSCSEHSSSTSTSTNQKEGKYCDCCYCEFFGHGGPPAAPTSRNYAEMREKLRLRLTKRKEEQPKKSELISDRESVVDPRKVEDLLQFINSPETKPVNSTRAAKRARHKQKKLKEKAHLETEAGVKESHQLQDEEVQLKKGLQEAQEFQAVKKKKRERSSPNCPPQTQNCQVVVPPDSGPPENTQNGLQGKIEIACDSLSKDACNVKQGPVSEDVCELPNSVNGKGSKPFFNTDMTVKSHEPLSLLLNIMHHHTENKSKQQITQIGKLFAEELKKPSKATNLQPKIKNQMQSKIKAAAAASKKEEKKVNANNIKQVNQATESSLASGSPKQHNKLVLESSPEPKYKSKKNKKKKGDKGNSSIDDVFLPKDVDLDNVEMDETEREVECFKRFCLDSARQTRQRLSVNWSNFNLKKASFTAH</sequence>
<dbReference type="GeneID" id="129333161"/>
<evidence type="ECO:0000313" key="8">
    <source>
        <dbReference type="RefSeq" id="XP_054840593.1"/>
    </source>
</evidence>
<keyword evidence="2" id="KW-0597">Phosphoprotein</keyword>
<feature type="region of interest" description="Disordered" evidence="4">
    <location>
        <begin position="221"/>
        <end position="254"/>
    </location>
</feature>
<evidence type="ECO:0000313" key="6">
    <source>
        <dbReference type="Proteomes" id="UP001190640"/>
    </source>
</evidence>
<feature type="compositionally biased region" description="Low complexity" evidence="4">
    <location>
        <begin position="637"/>
        <end position="646"/>
    </location>
</feature>
<dbReference type="CTD" id="8603"/>
<dbReference type="AlphaFoldDB" id="A0AA97JLQ7"/>
<feature type="compositionally biased region" description="Polar residues" evidence="4">
    <location>
        <begin position="946"/>
        <end position="961"/>
    </location>
</feature>
<name>A0AA97JLQ7_EUBMA</name>
<dbReference type="RefSeq" id="XP_054840593.1">
    <property type="nucleotide sequence ID" value="XM_054984618.1"/>
</dbReference>
<gene>
    <name evidence="7 8" type="primary">FAM193A</name>
</gene>
<keyword evidence="6" id="KW-1185">Reference proteome</keyword>
<evidence type="ECO:0000259" key="5">
    <source>
        <dbReference type="Pfam" id="PF15914"/>
    </source>
</evidence>
<feature type="compositionally biased region" description="Low complexity" evidence="4">
    <location>
        <begin position="133"/>
        <end position="145"/>
    </location>
</feature>
<accession>A0AA97JLQ7</accession>
<feature type="compositionally biased region" description="Basic residues" evidence="4">
    <location>
        <begin position="977"/>
        <end position="986"/>
    </location>
</feature>
<feature type="compositionally biased region" description="Low complexity" evidence="4">
    <location>
        <begin position="221"/>
        <end position="231"/>
    </location>
</feature>
<feature type="compositionally biased region" description="Polar residues" evidence="4">
    <location>
        <begin position="909"/>
        <end position="922"/>
    </location>
</feature>
<dbReference type="InterPro" id="IPR029717">
    <property type="entry name" value="FAM193"/>
</dbReference>
<protein>
    <submittedName>
        <fullName evidence="7 8">Protein FAM193A isoform X1</fullName>
    </submittedName>
</protein>
<dbReference type="Proteomes" id="UP001190640">
    <property type="component" value="Chromosome 7"/>
</dbReference>
<dbReference type="InterPro" id="IPR031802">
    <property type="entry name" value="FAM193_C"/>
</dbReference>
<dbReference type="Pfam" id="PF15914">
    <property type="entry name" value="FAM193_C"/>
    <property type="match status" value="1"/>
</dbReference>
<organism evidence="6 8">
    <name type="scientific">Eublepharis macularius</name>
    <name type="common">Leopard gecko</name>
    <name type="synonym">Cyrtodactylus macularius</name>
    <dbReference type="NCBI Taxonomy" id="481883"/>
    <lineage>
        <taxon>Eukaryota</taxon>
        <taxon>Metazoa</taxon>
        <taxon>Chordata</taxon>
        <taxon>Craniata</taxon>
        <taxon>Vertebrata</taxon>
        <taxon>Euteleostomi</taxon>
        <taxon>Lepidosauria</taxon>
        <taxon>Squamata</taxon>
        <taxon>Bifurcata</taxon>
        <taxon>Gekkota</taxon>
        <taxon>Eublepharidae</taxon>
        <taxon>Eublepharinae</taxon>
        <taxon>Eublepharis</taxon>
    </lineage>
</organism>
<dbReference type="PANTHER" id="PTHR15109">
    <property type="entry name" value="AGAP004327-PA"/>
    <property type="match status" value="1"/>
</dbReference>
<evidence type="ECO:0000313" key="7">
    <source>
        <dbReference type="RefSeq" id="XP_054840592.1"/>
    </source>
</evidence>
<evidence type="ECO:0000256" key="2">
    <source>
        <dbReference type="ARBA" id="ARBA00022553"/>
    </source>
</evidence>
<keyword evidence="3" id="KW-0175">Coiled coil</keyword>
<proteinExistence type="inferred from homology"/>
<feature type="region of interest" description="Disordered" evidence="4">
    <location>
        <begin position="619"/>
        <end position="650"/>
    </location>
</feature>
<feature type="compositionally biased region" description="Acidic residues" evidence="4">
    <location>
        <begin position="625"/>
        <end position="634"/>
    </location>
</feature>
<feature type="region of interest" description="Disordered" evidence="4">
    <location>
        <begin position="907"/>
        <end position="995"/>
    </location>
</feature>
<dbReference type="KEGG" id="emc:129333161"/>
<dbReference type="PANTHER" id="PTHR15109:SF2">
    <property type="entry name" value="PROTEIN FAM193A"/>
    <property type="match status" value="1"/>
</dbReference>
<evidence type="ECO:0000256" key="4">
    <source>
        <dbReference type="SAM" id="MobiDB-lite"/>
    </source>
</evidence>
<evidence type="ECO:0000256" key="3">
    <source>
        <dbReference type="ARBA" id="ARBA00023054"/>
    </source>
</evidence>
<dbReference type="RefSeq" id="XP_054840592.1">
    <property type="nucleotide sequence ID" value="XM_054984617.1"/>
</dbReference>